<name>A0AB34K6U0_PRYPA</name>
<feature type="chain" id="PRO_5044276660" description="Protein S-acyltransferase" evidence="2">
    <location>
        <begin position="19"/>
        <end position="249"/>
    </location>
</feature>
<reference evidence="3 4" key="1">
    <citation type="journal article" date="2024" name="Science">
        <title>Giant polyketide synthase enzymes in the biosynthesis of giant marine polyether toxins.</title>
        <authorList>
            <person name="Fallon T.R."/>
            <person name="Shende V.V."/>
            <person name="Wierzbicki I.H."/>
            <person name="Pendleton A.L."/>
            <person name="Watervoot N.F."/>
            <person name="Auber R.P."/>
            <person name="Gonzalez D.J."/>
            <person name="Wisecaver J.H."/>
            <person name="Moore B.S."/>
        </authorList>
    </citation>
    <scope>NUCLEOTIDE SEQUENCE [LARGE SCALE GENOMIC DNA]</scope>
    <source>
        <strain evidence="3 4">12B1</strain>
    </source>
</reference>
<sequence length="249" mass="26064">MNVFISALLAFTAAAAAGYALQALVAHGTPSPFPPPTGSLCALPLCMLDAALLWRSNPTWQDGSWWATLRGPFLGQLAPLAVCAFTISPALLSAWLLSMLPQCSPLPCLLTLLVGAASGASLLFWTSRLPLLPAANATPESARRGVRLALACLLQALYFAAAVFVTAPSGECAALAASLYDLRAVGEQLHAEMVAQTVQSMLSPSALVLQVICAVLAIHIVIDEPTGADGKEENTPPEGHRRLLWGPMD</sequence>
<comment type="caution">
    <text evidence="3">The sequence shown here is derived from an EMBL/GenBank/DDBJ whole genome shotgun (WGS) entry which is preliminary data.</text>
</comment>
<evidence type="ECO:0000256" key="1">
    <source>
        <dbReference type="SAM" id="Phobius"/>
    </source>
</evidence>
<feature type="transmembrane region" description="Helical" evidence="1">
    <location>
        <begin position="104"/>
        <end position="125"/>
    </location>
</feature>
<accession>A0AB34K6U0</accession>
<evidence type="ECO:0008006" key="5">
    <source>
        <dbReference type="Google" id="ProtNLM"/>
    </source>
</evidence>
<dbReference type="AlphaFoldDB" id="A0AB34K6U0"/>
<evidence type="ECO:0000313" key="3">
    <source>
        <dbReference type="EMBL" id="KAL1528917.1"/>
    </source>
</evidence>
<gene>
    <name evidence="3" type="ORF">AB1Y20_010239</name>
</gene>
<keyword evidence="4" id="KW-1185">Reference proteome</keyword>
<proteinExistence type="predicted"/>
<keyword evidence="1" id="KW-1133">Transmembrane helix</keyword>
<feature type="transmembrane region" description="Helical" evidence="1">
    <location>
        <begin position="77"/>
        <end position="98"/>
    </location>
</feature>
<evidence type="ECO:0000256" key="2">
    <source>
        <dbReference type="SAM" id="SignalP"/>
    </source>
</evidence>
<dbReference type="Proteomes" id="UP001515480">
    <property type="component" value="Unassembled WGS sequence"/>
</dbReference>
<dbReference type="EMBL" id="JBGBPQ010000002">
    <property type="protein sequence ID" value="KAL1528917.1"/>
    <property type="molecule type" value="Genomic_DNA"/>
</dbReference>
<keyword evidence="2" id="KW-0732">Signal</keyword>
<feature type="transmembrane region" description="Helical" evidence="1">
    <location>
        <begin position="201"/>
        <end position="222"/>
    </location>
</feature>
<protein>
    <recommendedName>
        <fullName evidence="5">Protein S-acyltransferase</fullName>
    </recommendedName>
</protein>
<keyword evidence="1" id="KW-0812">Transmembrane</keyword>
<organism evidence="3 4">
    <name type="scientific">Prymnesium parvum</name>
    <name type="common">Toxic golden alga</name>
    <dbReference type="NCBI Taxonomy" id="97485"/>
    <lineage>
        <taxon>Eukaryota</taxon>
        <taxon>Haptista</taxon>
        <taxon>Haptophyta</taxon>
        <taxon>Prymnesiophyceae</taxon>
        <taxon>Prymnesiales</taxon>
        <taxon>Prymnesiaceae</taxon>
        <taxon>Prymnesium</taxon>
    </lineage>
</organism>
<feature type="signal peptide" evidence="2">
    <location>
        <begin position="1"/>
        <end position="18"/>
    </location>
</feature>
<evidence type="ECO:0000313" key="4">
    <source>
        <dbReference type="Proteomes" id="UP001515480"/>
    </source>
</evidence>
<keyword evidence="1" id="KW-0472">Membrane</keyword>